<dbReference type="GO" id="GO:0055085">
    <property type="term" value="P:transmembrane transport"/>
    <property type="evidence" value="ECO:0007669"/>
    <property type="project" value="InterPro"/>
</dbReference>
<feature type="transmembrane region" description="Helical" evidence="7">
    <location>
        <begin position="116"/>
        <end position="138"/>
    </location>
</feature>
<accession>A0A9J6PH48</accession>
<evidence type="ECO:0000256" key="6">
    <source>
        <dbReference type="ARBA" id="ARBA00023136"/>
    </source>
</evidence>
<evidence type="ECO:0000313" key="10">
    <source>
        <dbReference type="Proteomes" id="UP001055804"/>
    </source>
</evidence>
<keyword evidence="5 7" id="KW-1133">Transmembrane helix</keyword>
<sequence length="279" mass="30463">MTYEMRAEDEAIFHDRLRKARRDRLSRNLFLPLLSGLLGLGFWEVAVILFDFPVYLLPAPTVVVEAMIEKWSFLQSNLIYTVIASITGFTIALVGGVFLGAAITASAVVDRMAYPWLVISHAIPKVVVAPLLLVWVGFGIKSGIIFVVVFTFFPIVVNTVTGLKSSDPDLLQLVRSMGATPRQALWKIRIPNALPHIFAGIKISATLAPVGAVIGEFVASNEGLGYVLIQAVGNLETPLAFAAVFIISAFGILIWYLAEMIERLSIPWHASQRESPGAT</sequence>
<name>A0A9J6PH48_9PROT</name>
<feature type="transmembrane region" description="Helical" evidence="7">
    <location>
        <begin position="78"/>
        <end position="104"/>
    </location>
</feature>
<evidence type="ECO:0000256" key="5">
    <source>
        <dbReference type="ARBA" id="ARBA00022989"/>
    </source>
</evidence>
<feature type="transmembrane region" description="Helical" evidence="7">
    <location>
        <begin position="197"/>
        <end position="219"/>
    </location>
</feature>
<gene>
    <name evidence="9" type="ORF">NJQ99_12030</name>
</gene>
<dbReference type="AlphaFoldDB" id="A0A9J6PH48"/>
<protein>
    <submittedName>
        <fullName evidence="9">ABC transporter permease</fullName>
    </submittedName>
</protein>
<feature type="transmembrane region" description="Helical" evidence="7">
    <location>
        <begin position="239"/>
        <end position="258"/>
    </location>
</feature>
<evidence type="ECO:0000256" key="3">
    <source>
        <dbReference type="ARBA" id="ARBA00022475"/>
    </source>
</evidence>
<evidence type="ECO:0000256" key="4">
    <source>
        <dbReference type="ARBA" id="ARBA00022692"/>
    </source>
</evidence>
<dbReference type="InterPro" id="IPR035906">
    <property type="entry name" value="MetI-like_sf"/>
</dbReference>
<dbReference type="PANTHER" id="PTHR30151">
    <property type="entry name" value="ALKANE SULFONATE ABC TRANSPORTER-RELATED, MEMBRANE SUBUNIT"/>
    <property type="match status" value="1"/>
</dbReference>
<reference evidence="9" key="1">
    <citation type="submission" date="2022-06" db="EMBL/GenBank/DDBJ databases">
        <title>Isolation and Genomics of Futiania mangrovii gen. nov., sp. nov., a Rare and Metabolically-versatile member in the Class Alphaproteobacteria.</title>
        <authorList>
            <person name="Liu L."/>
            <person name="Huang W.-C."/>
            <person name="Pan J."/>
            <person name="Li J."/>
            <person name="Huang Y."/>
            <person name="Du H."/>
            <person name="Liu Y."/>
            <person name="Li M."/>
        </authorList>
    </citation>
    <scope>NUCLEOTIDE SEQUENCE</scope>
    <source>
        <strain evidence="9">FT118</strain>
    </source>
</reference>
<dbReference type="SUPFAM" id="SSF161098">
    <property type="entry name" value="MetI-like"/>
    <property type="match status" value="1"/>
</dbReference>
<dbReference type="Proteomes" id="UP001055804">
    <property type="component" value="Unassembled WGS sequence"/>
</dbReference>
<keyword evidence="10" id="KW-1185">Reference proteome</keyword>
<feature type="transmembrane region" description="Helical" evidence="7">
    <location>
        <begin position="29"/>
        <end position="58"/>
    </location>
</feature>
<proteinExistence type="inferred from homology"/>
<evidence type="ECO:0000313" key="9">
    <source>
        <dbReference type="EMBL" id="MCP1337144.1"/>
    </source>
</evidence>
<dbReference type="Pfam" id="PF00528">
    <property type="entry name" value="BPD_transp_1"/>
    <property type="match status" value="1"/>
</dbReference>
<evidence type="ECO:0000256" key="1">
    <source>
        <dbReference type="ARBA" id="ARBA00004651"/>
    </source>
</evidence>
<evidence type="ECO:0000256" key="2">
    <source>
        <dbReference type="ARBA" id="ARBA00022448"/>
    </source>
</evidence>
<keyword evidence="6 7" id="KW-0472">Membrane</keyword>
<keyword evidence="2 7" id="KW-0813">Transport</keyword>
<dbReference type="RefSeq" id="WP_269333076.1">
    <property type="nucleotide sequence ID" value="NZ_JAMZFT010000002.1"/>
</dbReference>
<keyword evidence="3" id="KW-1003">Cell membrane</keyword>
<comment type="similarity">
    <text evidence="7">Belongs to the binding-protein-dependent transport system permease family.</text>
</comment>
<dbReference type="Gene3D" id="1.10.3720.10">
    <property type="entry name" value="MetI-like"/>
    <property type="match status" value="1"/>
</dbReference>
<dbReference type="PANTHER" id="PTHR30151:SF20">
    <property type="entry name" value="ABC TRANSPORTER PERMEASE PROTEIN HI_0355-RELATED"/>
    <property type="match status" value="1"/>
</dbReference>
<comment type="subcellular location">
    <subcellularLocation>
        <location evidence="1 7">Cell membrane</location>
        <topology evidence="1 7">Multi-pass membrane protein</topology>
    </subcellularLocation>
</comment>
<dbReference type="EMBL" id="JAMZFT010000002">
    <property type="protein sequence ID" value="MCP1337144.1"/>
    <property type="molecule type" value="Genomic_DNA"/>
</dbReference>
<evidence type="ECO:0000256" key="7">
    <source>
        <dbReference type="RuleBase" id="RU363032"/>
    </source>
</evidence>
<dbReference type="InterPro" id="IPR000515">
    <property type="entry name" value="MetI-like"/>
</dbReference>
<feature type="domain" description="ABC transmembrane type-1" evidence="8">
    <location>
        <begin position="78"/>
        <end position="258"/>
    </location>
</feature>
<dbReference type="PROSITE" id="PS50928">
    <property type="entry name" value="ABC_TM1"/>
    <property type="match status" value="1"/>
</dbReference>
<keyword evidence="4 7" id="KW-0812">Transmembrane</keyword>
<feature type="transmembrane region" description="Helical" evidence="7">
    <location>
        <begin position="144"/>
        <end position="163"/>
    </location>
</feature>
<organism evidence="9 10">
    <name type="scientific">Futiania mangrovi</name>
    <dbReference type="NCBI Taxonomy" id="2959716"/>
    <lineage>
        <taxon>Bacteria</taxon>
        <taxon>Pseudomonadati</taxon>
        <taxon>Pseudomonadota</taxon>
        <taxon>Alphaproteobacteria</taxon>
        <taxon>Futianiales</taxon>
        <taxon>Futianiaceae</taxon>
        <taxon>Futiania</taxon>
    </lineage>
</organism>
<dbReference type="CDD" id="cd06261">
    <property type="entry name" value="TM_PBP2"/>
    <property type="match status" value="1"/>
</dbReference>
<evidence type="ECO:0000259" key="8">
    <source>
        <dbReference type="PROSITE" id="PS50928"/>
    </source>
</evidence>
<dbReference type="GO" id="GO:0005886">
    <property type="term" value="C:plasma membrane"/>
    <property type="evidence" value="ECO:0007669"/>
    <property type="project" value="UniProtKB-SubCell"/>
</dbReference>
<comment type="caution">
    <text evidence="9">The sequence shown here is derived from an EMBL/GenBank/DDBJ whole genome shotgun (WGS) entry which is preliminary data.</text>
</comment>